<sequence length="472" mass="51114">MARLKKAKLLRAIATTWTFCLAAIALSAPVMAQESMREITLGDGVVDKFTVAPGHVLTVNTDTPVSDLVVGDPNIADVFPLSDTSVYIQAKASGFTNIAMYDVNKELLGVMNIRVRRDFSELQAVINRSVPAANVSVANVNDRIRLSGDVRDNVDLSAVLRIAEQYSEDPIINGIRVRSGQQVQLDVRILEVQRNAGRQLGVNLGITSSGGVKVFGSGNTPATQSRPFGTIVGDILTNAGAQIDVVIDALETRGLARRLANPKLITTSGVEANFVVGGEVPISRAVVGENGSTAEETAYREYGVRLNFRPVVLDQGLIQLRIRPEVSDIDETPRNGIGFISRKADTTVSLRDGQSFAIAGLLDVSNTRGVEQLPWLGQVPILGALFRSTEFQKRETDLVILVTPKLVRPAAPNEPLATPFDTTRSSNDVELFLLGMLEVDRRMLRSFREGDGVVGPYGHMIDLEFEDGLLVK</sequence>
<feature type="domain" description="Pilus formation protein N-terminal" evidence="4">
    <location>
        <begin position="48"/>
        <end position="115"/>
    </location>
</feature>
<keyword evidence="2" id="KW-0732">Signal</keyword>
<feature type="domain" description="Type II/III secretion system secretin-like" evidence="3">
    <location>
        <begin position="249"/>
        <end position="408"/>
    </location>
</feature>
<dbReference type="PANTHER" id="PTHR30332">
    <property type="entry name" value="PROBABLE GENERAL SECRETION PATHWAY PROTEIN D"/>
    <property type="match status" value="1"/>
</dbReference>
<accession>A0ABT4VXW8</accession>
<dbReference type="InterPro" id="IPR001775">
    <property type="entry name" value="GspD/PilQ"/>
</dbReference>
<dbReference type="Pfam" id="PF00263">
    <property type="entry name" value="Secretin"/>
    <property type="match status" value="1"/>
</dbReference>
<dbReference type="InterPro" id="IPR004846">
    <property type="entry name" value="T2SS/T3SS_dom"/>
</dbReference>
<evidence type="ECO:0000256" key="1">
    <source>
        <dbReference type="RuleBase" id="RU004003"/>
    </source>
</evidence>
<comment type="similarity">
    <text evidence="1">Belongs to the bacterial secretin family.</text>
</comment>
<proteinExistence type="inferred from homology"/>
<dbReference type="PRINTS" id="PR00811">
    <property type="entry name" value="BCTERIALGSPD"/>
</dbReference>
<evidence type="ECO:0000259" key="4">
    <source>
        <dbReference type="Pfam" id="PF13629"/>
    </source>
</evidence>
<organism evidence="5 6">
    <name type="scientific">Aliiroseovarius salicola</name>
    <dbReference type="NCBI Taxonomy" id="3009082"/>
    <lineage>
        <taxon>Bacteria</taxon>
        <taxon>Pseudomonadati</taxon>
        <taxon>Pseudomonadota</taxon>
        <taxon>Alphaproteobacteria</taxon>
        <taxon>Rhodobacterales</taxon>
        <taxon>Paracoccaceae</taxon>
        <taxon>Aliiroseovarius</taxon>
    </lineage>
</organism>
<evidence type="ECO:0000313" key="5">
    <source>
        <dbReference type="EMBL" id="MDA5093102.1"/>
    </source>
</evidence>
<evidence type="ECO:0000313" key="6">
    <source>
        <dbReference type="Proteomes" id="UP001528040"/>
    </source>
</evidence>
<keyword evidence="6" id="KW-1185">Reference proteome</keyword>
<dbReference type="PANTHER" id="PTHR30332:SF17">
    <property type="entry name" value="TYPE IV PILIATION SYSTEM PROTEIN DR_0774-RELATED"/>
    <property type="match status" value="1"/>
</dbReference>
<dbReference type="InterPro" id="IPR050810">
    <property type="entry name" value="Bact_Secretion_Sys_Channel"/>
</dbReference>
<dbReference type="Pfam" id="PF13629">
    <property type="entry name" value="T2SS-T3SS_pil_N"/>
    <property type="match status" value="1"/>
</dbReference>
<dbReference type="InterPro" id="IPR032789">
    <property type="entry name" value="T2SS-T3SS_pil_N"/>
</dbReference>
<feature type="signal peptide" evidence="2">
    <location>
        <begin position="1"/>
        <end position="32"/>
    </location>
</feature>
<dbReference type="EMBL" id="JAQIIO010000001">
    <property type="protein sequence ID" value="MDA5093102.1"/>
    <property type="molecule type" value="Genomic_DNA"/>
</dbReference>
<evidence type="ECO:0000256" key="2">
    <source>
        <dbReference type="SAM" id="SignalP"/>
    </source>
</evidence>
<dbReference type="RefSeq" id="WP_271052711.1">
    <property type="nucleotide sequence ID" value="NZ_JAQIIO010000001.1"/>
</dbReference>
<name>A0ABT4VXW8_9RHOB</name>
<reference evidence="5 6" key="1">
    <citation type="submission" date="2023-01" db="EMBL/GenBank/DDBJ databases">
        <authorList>
            <person name="Yoon J.-W."/>
        </authorList>
    </citation>
    <scope>NUCLEOTIDE SEQUENCE [LARGE SCALE GENOMIC DNA]</scope>
    <source>
        <strain evidence="5 6">KMU-50</strain>
    </source>
</reference>
<feature type="chain" id="PRO_5047530635" evidence="2">
    <location>
        <begin position="33"/>
        <end position="472"/>
    </location>
</feature>
<evidence type="ECO:0000259" key="3">
    <source>
        <dbReference type="Pfam" id="PF00263"/>
    </source>
</evidence>
<dbReference type="Proteomes" id="UP001528040">
    <property type="component" value="Unassembled WGS sequence"/>
</dbReference>
<dbReference type="PRINTS" id="PR01032">
    <property type="entry name" value="PHAGEIV"/>
</dbReference>
<protein>
    <submittedName>
        <fullName evidence="5">Type II and III secretion system protein family protein</fullName>
    </submittedName>
</protein>
<gene>
    <name evidence="5" type="ORF">O2N63_03285</name>
</gene>
<comment type="caution">
    <text evidence="5">The sequence shown here is derived from an EMBL/GenBank/DDBJ whole genome shotgun (WGS) entry which is preliminary data.</text>
</comment>